<dbReference type="OrthoDB" id="3067778at2759"/>
<organism evidence="1 2">
    <name type="scientific">Marasmius oreades</name>
    <name type="common">fairy-ring Marasmius</name>
    <dbReference type="NCBI Taxonomy" id="181124"/>
    <lineage>
        <taxon>Eukaryota</taxon>
        <taxon>Fungi</taxon>
        <taxon>Dikarya</taxon>
        <taxon>Basidiomycota</taxon>
        <taxon>Agaricomycotina</taxon>
        <taxon>Agaricomycetes</taxon>
        <taxon>Agaricomycetidae</taxon>
        <taxon>Agaricales</taxon>
        <taxon>Marasmiineae</taxon>
        <taxon>Marasmiaceae</taxon>
        <taxon>Marasmius</taxon>
    </lineage>
</organism>
<dbReference type="KEGG" id="more:E1B28_009320"/>
<dbReference type="EMBL" id="CM032185">
    <property type="protein sequence ID" value="KAG7093024.1"/>
    <property type="molecule type" value="Genomic_DNA"/>
</dbReference>
<accession>A0A9P7S060</accession>
<evidence type="ECO:0000313" key="1">
    <source>
        <dbReference type="EMBL" id="KAG7093024.1"/>
    </source>
</evidence>
<sequence>MATYAGAILWSQFRTHLFSIQVTRTRARLIRWDREGAVVTSSFTFAEEPYLVEFVKRYGDAVPEDRGHGRCVEEVEDAAVVNKVREALQGHLNLTGRVYQFTFPNERDRNSPAIYYGIAVPSKGTACPTGRSTRGFIVVDVKAI</sequence>
<dbReference type="Proteomes" id="UP001049176">
    <property type="component" value="Chromosome 5"/>
</dbReference>
<evidence type="ECO:0008006" key="3">
    <source>
        <dbReference type="Google" id="ProtNLM"/>
    </source>
</evidence>
<dbReference type="AlphaFoldDB" id="A0A9P7S060"/>
<gene>
    <name evidence="1" type="ORF">E1B28_009320</name>
</gene>
<dbReference type="GeneID" id="66078396"/>
<keyword evidence="2" id="KW-1185">Reference proteome</keyword>
<dbReference type="RefSeq" id="XP_043009494.1">
    <property type="nucleotide sequence ID" value="XM_043154204.1"/>
</dbReference>
<comment type="caution">
    <text evidence="1">The sequence shown here is derived from an EMBL/GenBank/DDBJ whole genome shotgun (WGS) entry which is preliminary data.</text>
</comment>
<reference evidence="1" key="1">
    <citation type="journal article" date="2021" name="Genome Biol. Evol.">
        <title>The assembled and annotated genome of the fairy-ring fungus Marasmius oreades.</title>
        <authorList>
            <person name="Hiltunen M."/>
            <person name="Ament-Velasquez S.L."/>
            <person name="Johannesson H."/>
        </authorList>
    </citation>
    <scope>NUCLEOTIDE SEQUENCE</scope>
    <source>
        <strain evidence="1">03SP1</strain>
    </source>
</reference>
<protein>
    <recommendedName>
        <fullName evidence="3">Fungal-type protein kinase domain-containing protein</fullName>
    </recommendedName>
</protein>
<name>A0A9P7S060_9AGAR</name>
<proteinExistence type="predicted"/>
<evidence type="ECO:0000313" key="2">
    <source>
        <dbReference type="Proteomes" id="UP001049176"/>
    </source>
</evidence>